<keyword evidence="6" id="KW-1003">Cell membrane</keyword>
<keyword evidence="4 6" id="KW-1133">Transmembrane helix</keyword>
<feature type="transmembrane region" description="Helical" evidence="6">
    <location>
        <begin position="250"/>
        <end position="272"/>
    </location>
</feature>
<reference evidence="7 8" key="1">
    <citation type="submission" date="2019-01" db="EMBL/GenBank/DDBJ databases">
        <authorList>
            <person name="Chen W.-M."/>
        </authorList>
    </citation>
    <scope>NUCLEOTIDE SEQUENCE [LARGE SCALE GENOMIC DNA]</scope>
    <source>
        <strain evidence="7 8">HPM-16</strain>
    </source>
</reference>
<dbReference type="RefSeq" id="WP_127696227.1">
    <property type="nucleotide sequence ID" value="NZ_SACQ01000014.1"/>
</dbReference>
<name>A0A437Q1C3_9GAMM</name>
<sequence>MIDLTFALYYALLGAGVGFIAGLVGVGGGGLTVPAFTLLFTAQGIADQEVVHLALGTSMAAMIFTTFSSMRAHQRKGHINRPLAIKMVIGVTAGTLLATTIAAEVDGILLALFFSIFMLYVAFKMFQSKPVQPNANLHSTAGNIGVGGVIGTVSALVSVSGAGMIVPYLIGQNVAVKHAVGTSAAIGFPLAVTGALGYLINGWEHTATAELTLGYIYLPAVVIFSITSYLCAPIGVACAAHLPAAHLKKALGILSLLLSVKMLAHVATLSGWI</sequence>
<keyword evidence="8" id="KW-1185">Reference proteome</keyword>
<evidence type="ECO:0000256" key="1">
    <source>
        <dbReference type="ARBA" id="ARBA00004141"/>
    </source>
</evidence>
<comment type="similarity">
    <text evidence="2 6">Belongs to the 4-toluene sulfonate uptake permease (TSUP) (TC 2.A.102) family.</text>
</comment>
<evidence type="ECO:0000256" key="4">
    <source>
        <dbReference type="ARBA" id="ARBA00022989"/>
    </source>
</evidence>
<feature type="transmembrane region" description="Helical" evidence="6">
    <location>
        <begin position="50"/>
        <end position="71"/>
    </location>
</feature>
<proteinExistence type="inferred from homology"/>
<dbReference type="Pfam" id="PF01925">
    <property type="entry name" value="TauE"/>
    <property type="match status" value="1"/>
</dbReference>
<evidence type="ECO:0000256" key="5">
    <source>
        <dbReference type="ARBA" id="ARBA00023136"/>
    </source>
</evidence>
<feature type="transmembrane region" description="Helical" evidence="6">
    <location>
        <begin position="83"/>
        <end position="101"/>
    </location>
</feature>
<feature type="transmembrane region" description="Helical" evidence="6">
    <location>
        <begin position="215"/>
        <end position="244"/>
    </location>
</feature>
<feature type="transmembrane region" description="Helical" evidence="6">
    <location>
        <begin position="182"/>
        <end position="203"/>
    </location>
</feature>
<feature type="transmembrane region" description="Helical" evidence="6">
    <location>
        <begin position="7"/>
        <end position="30"/>
    </location>
</feature>
<evidence type="ECO:0000256" key="2">
    <source>
        <dbReference type="ARBA" id="ARBA00009142"/>
    </source>
</evidence>
<dbReference type="Proteomes" id="UP000282818">
    <property type="component" value="Unassembled WGS sequence"/>
</dbReference>
<keyword evidence="5 6" id="KW-0472">Membrane</keyword>
<gene>
    <name evidence="7" type="ORF">EOE65_17725</name>
</gene>
<dbReference type="InterPro" id="IPR002781">
    <property type="entry name" value="TM_pro_TauE-like"/>
</dbReference>
<evidence type="ECO:0000256" key="6">
    <source>
        <dbReference type="RuleBase" id="RU363041"/>
    </source>
</evidence>
<evidence type="ECO:0000313" key="8">
    <source>
        <dbReference type="Proteomes" id="UP000282818"/>
    </source>
</evidence>
<dbReference type="GO" id="GO:0005886">
    <property type="term" value="C:plasma membrane"/>
    <property type="evidence" value="ECO:0007669"/>
    <property type="project" value="UniProtKB-SubCell"/>
</dbReference>
<dbReference type="AlphaFoldDB" id="A0A437Q1C3"/>
<protein>
    <recommendedName>
        <fullName evidence="6">Probable membrane transporter protein</fullName>
    </recommendedName>
</protein>
<keyword evidence="3 6" id="KW-0812">Transmembrane</keyword>
<dbReference type="EMBL" id="SACQ01000014">
    <property type="protein sequence ID" value="RVU28312.1"/>
    <property type="molecule type" value="Genomic_DNA"/>
</dbReference>
<dbReference type="PANTHER" id="PTHR43483">
    <property type="entry name" value="MEMBRANE TRANSPORTER PROTEIN HI_0806-RELATED"/>
    <property type="match status" value="1"/>
</dbReference>
<comment type="caution">
    <text evidence="7">The sequence shown here is derived from an EMBL/GenBank/DDBJ whole genome shotgun (WGS) entry which is preliminary data.</text>
</comment>
<feature type="transmembrane region" description="Helical" evidence="6">
    <location>
        <begin position="144"/>
        <end position="170"/>
    </location>
</feature>
<organism evidence="7 8">
    <name type="scientific">Neptunomonas marina</name>
    <dbReference type="NCBI Taxonomy" id="1815562"/>
    <lineage>
        <taxon>Bacteria</taxon>
        <taxon>Pseudomonadati</taxon>
        <taxon>Pseudomonadota</taxon>
        <taxon>Gammaproteobacteria</taxon>
        <taxon>Oceanospirillales</taxon>
        <taxon>Oceanospirillaceae</taxon>
        <taxon>Neptunomonas</taxon>
    </lineage>
</organism>
<comment type="subcellular location">
    <subcellularLocation>
        <location evidence="6">Cell membrane</location>
        <topology evidence="6">Multi-pass membrane protein</topology>
    </subcellularLocation>
    <subcellularLocation>
        <location evidence="1">Membrane</location>
        <topology evidence="1">Multi-pass membrane protein</topology>
    </subcellularLocation>
</comment>
<feature type="transmembrane region" description="Helical" evidence="6">
    <location>
        <begin position="107"/>
        <end position="123"/>
    </location>
</feature>
<dbReference type="PANTHER" id="PTHR43483:SF3">
    <property type="entry name" value="MEMBRANE TRANSPORTER PROTEIN HI_0806-RELATED"/>
    <property type="match status" value="1"/>
</dbReference>
<accession>A0A437Q1C3</accession>
<evidence type="ECO:0000256" key="3">
    <source>
        <dbReference type="ARBA" id="ARBA00022692"/>
    </source>
</evidence>
<evidence type="ECO:0000313" key="7">
    <source>
        <dbReference type="EMBL" id="RVU28312.1"/>
    </source>
</evidence>